<reference evidence="3" key="3">
    <citation type="submission" date="2018-08" db="UniProtKB">
        <authorList>
            <consortium name="EnsemblPlants"/>
        </authorList>
    </citation>
    <scope>IDENTIFICATION</scope>
    <source>
        <strain evidence="3">cv. Bd21</strain>
    </source>
</reference>
<dbReference type="InterPro" id="IPR057823">
    <property type="entry name" value="WWE_RCD1"/>
</dbReference>
<protein>
    <recommendedName>
        <fullName evidence="1">RCD1 WWE domain-containing protein</fullName>
    </recommendedName>
</protein>
<accession>A0A0Q3I6Q5</accession>
<dbReference type="Proteomes" id="UP000008810">
    <property type="component" value="Chromosome 3"/>
</dbReference>
<name>A0A0Q3I6Q5_BRADI</name>
<dbReference type="Pfam" id="PF23467">
    <property type="entry name" value="WWE_5"/>
    <property type="match status" value="1"/>
</dbReference>
<evidence type="ECO:0000313" key="2">
    <source>
        <dbReference type="EMBL" id="KQJ96195.1"/>
    </source>
</evidence>
<evidence type="ECO:0000313" key="4">
    <source>
        <dbReference type="Proteomes" id="UP000008810"/>
    </source>
</evidence>
<dbReference type="RefSeq" id="XP_024316230.1">
    <property type="nucleotide sequence ID" value="XM_024460462.1"/>
</dbReference>
<reference evidence="2" key="2">
    <citation type="submission" date="2017-06" db="EMBL/GenBank/DDBJ databases">
        <title>WGS assembly of Brachypodium distachyon.</title>
        <authorList>
            <consortium name="The International Brachypodium Initiative"/>
            <person name="Lucas S."/>
            <person name="Harmon-Smith M."/>
            <person name="Lail K."/>
            <person name="Tice H."/>
            <person name="Grimwood J."/>
            <person name="Bruce D."/>
            <person name="Barry K."/>
            <person name="Shu S."/>
            <person name="Lindquist E."/>
            <person name="Wang M."/>
            <person name="Pitluck S."/>
            <person name="Vogel J.P."/>
            <person name="Garvin D.F."/>
            <person name="Mockler T.C."/>
            <person name="Schmutz J."/>
            <person name="Rokhsar D."/>
            <person name="Bevan M.W."/>
        </authorList>
    </citation>
    <scope>NUCLEOTIDE SEQUENCE</scope>
    <source>
        <strain evidence="2">Bd21</strain>
    </source>
</reference>
<evidence type="ECO:0000313" key="3">
    <source>
        <dbReference type="EnsemblPlants" id="KQJ96195"/>
    </source>
</evidence>
<dbReference type="EnsemblPlants" id="KQJ96195">
    <property type="protein sequence ID" value="KQJ96195"/>
    <property type="gene ID" value="BRADI_3g21465v3"/>
</dbReference>
<dbReference type="OrthoDB" id="713594at2759"/>
<dbReference type="AlphaFoldDB" id="A0A0Q3I6Q5"/>
<proteinExistence type="predicted"/>
<evidence type="ECO:0000259" key="1">
    <source>
        <dbReference type="Pfam" id="PF23467"/>
    </source>
</evidence>
<keyword evidence="4" id="KW-1185">Reference proteome</keyword>
<reference evidence="2 3" key="1">
    <citation type="journal article" date="2010" name="Nature">
        <title>Genome sequencing and analysis of the model grass Brachypodium distachyon.</title>
        <authorList>
            <consortium name="International Brachypodium Initiative"/>
        </authorList>
    </citation>
    <scope>NUCLEOTIDE SEQUENCE [LARGE SCALE GENOMIC DNA]</scope>
    <source>
        <strain evidence="2">Bd21</strain>
        <strain evidence="3">cv. Bd21</strain>
    </source>
</reference>
<dbReference type="EMBL" id="CM000882">
    <property type="protein sequence ID" value="KQJ96195.1"/>
    <property type="molecule type" value="Genomic_DNA"/>
</dbReference>
<dbReference type="GeneID" id="104584099"/>
<sequence length="203" mass="21818">MAADLQGSGVPSRVLCLEPGAQRWTDVSVRVLPYLQNAVARGCTVTRMPLAGGHFHVYDFTLMRRYIEAQPTSSVPLAWYDEGGTAFFPPGPAAGVPVAASAESCTVSAHDAVSVVRSWTLDMAAVTGAEISVPGKSALRMFREKEMVMGLNGVKLGWYGASPGDVRMASAGLFRSPNWHLLGAQRAHGRGLHFSPLRFPHLR</sequence>
<organism evidence="2">
    <name type="scientific">Brachypodium distachyon</name>
    <name type="common">Purple false brome</name>
    <name type="synonym">Trachynia distachya</name>
    <dbReference type="NCBI Taxonomy" id="15368"/>
    <lineage>
        <taxon>Eukaryota</taxon>
        <taxon>Viridiplantae</taxon>
        <taxon>Streptophyta</taxon>
        <taxon>Embryophyta</taxon>
        <taxon>Tracheophyta</taxon>
        <taxon>Spermatophyta</taxon>
        <taxon>Magnoliopsida</taxon>
        <taxon>Liliopsida</taxon>
        <taxon>Poales</taxon>
        <taxon>Poaceae</taxon>
        <taxon>BOP clade</taxon>
        <taxon>Pooideae</taxon>
        <taxon>Stipodae</taxon>
        <taxon>Brachypodieae</taxon>
        <taxon>Brachypodium</taxon>
    </lineage>
</organism>
<feature type="domain" description="RCD1 WWE" evidence="1">
    <location>
        <begin position="8"/>
        <end position="88"/>
    </location>
</feature>
<gene>
    <name evidence="3" type="primary">LOC104584099</name>
    <name evidence="2" type="ORF">BRADI_3g21465v3</name>
</gene>
<dbReference type="Gramene" id="KQJ96195">
    <property type="protein sequence ID" value="KQJ96195"/>
    <property type="gene ID" value="BRADI_3g21465v3"/>
</dbReference>